<dbReference type="Gene3D" id="3.40.50.1820">
    <property type="entry name" value="alpha/beta hydrolase"/>
    <property type="match status" value="1"/>
</dbReference>
<feature type="compositionally biased region" description="Polar residues" evidence="14">
    <location>
        <begin position="731"/>
        <end position="746"/>
    </location>
</feature>
<evidence type="ECO:0000256" key="13">
    <source>
        <dbReference type="RuleBase" id="RU365011"/>
    </source>
</evidence>
<dbReference type="InterPro" id="IPR006935">
    <property type="entry name" value="Helicase/UvrB_N"/>
</dbReference>
<dbReference type="Pfam" id="PF04851">
    <property type="entry name" value="ResIII"/>
    <property type="match status" value="1"/>
</dbReference>
<evidence type="ECO:0000256" key="9">
    <source>
        <dbReference type="ARBA" id="ARBA00022824"/>
    </source>
</evidence>
<comment type="subcellular location">
    <subcellularLocation>
        <location evidence="2">Endoplasmic reticulum membrane</location>
        <topology evidence="2">Multi-pass membrane protein</topology>
    </subcellularLocation>
</comment>
<dbReference type="InterPro" id="IPR001650">
    <property type="entry name" value="Helicase_C-like"/>
</dbReference>
<evidence type="ECO:0000256" key="4">
    <source>
        <dbReference type="ARBA" id="ARBA00015856"/>
    </source>
</evidence>
<accession>F0UJI7</accession>
<dbReference type="GO" id="GO:0004386">
    <property type="term" value="F:helicase activity"/>
    <property type="evidence" value="ECO:0007669"/>
    <property type="project" value="UniProtKB-KW"/>
</dbReference>
<keyword evidence="7 13" id="KW-0378">Hydrolase</keyword>
<dbReference type="EC" id="3.1.-.-" evidence="13"/>
<keyword evidence="8" id="KW-0067">ATP-binding</keyword>
<evidence type="ECO:0000256" key="3">
    <source>
        <dbReference type="ARBA" id="ARBA00006931"/>
    </source>
</evidence>
<keyword evidence="8" id="KW-0347">Helicase</keyword>
<reference evidence="18" key="1">
    <citation type="submission" date="2008-07" db="EMBL/GenBank/DDBJ databases">
        <title>Annotation of Ajellomyces capsulatus strain H88.</title>
        <authorList>
            <person name="Champion M."/>
            <person name="Cuomo C."/>
            <person name="Ma L.-J."/>
            <person name="Henn M.R."/>
            <person name="Sil A."/>
            <person name="Goldman B."/>
            <person name="Young S.K."/>
            <person name="Kodira C.D."/>
            <person name="Zeng Q."/>
            <person name="Koehrsen M."/>
            <person name="Alvarado L."/>
            <person name="Berlin A."/>
            <person name="Borenstein D."/>
            <person name="Chen Z."/>
            <person name="Engels R."/>
            <person name="Freedman E."/>
            <person name="Gellesch M."/>
            <person name="Goldberg J."/>
            <person name="Griggs A."/>
            <person name="Gujja S."/>
            <person name="Heiman D."/>
            <person name="Hepburn T."/>
            <person name="Howarth C."/>
            <person name="Jen D."/>
            <person name="Larson L."/>
            <person name="Lewis B."/>
            <person name="Mehta T."/>
            <person name="Park D."/>
            <person name="Pearson M."/>
            <person name="Roberts A."/>
            <person name="Saif S."/>
            <person name="Shea T."/>
            <person name="Shenoy N."/>
            <person name="Sisk P."/>
            <person name="Stolte C."/>
            <person name="Sykes S."/>
            <person name="Walk T."/>
            <person name="White J."/>
            <person name="Yandava C."/>
            <person name="Klein B."/>
            <person name="McEwen J.G."/>
            <person name="Puccia R."/>
            <person name="Goldman G.H."/>
            <person name="Felipe M.S."/>
            <person name="Nino-Vega G."/>
            <person name="San-Blas G."/>
            <person name="Taylor J."/>
            <person name="Mendoza L."/>
            <person name="Galagan J."/>
            <person name="Nusbaum C."/>
            <person name="Birren B."/>
        </authorList>
    </citation>
    <scope>NUCLEOTIDE SEQUENCE [LARGE SCALE GENOMIC DNA]</scope>
    <source>
        <strain evidence="18">H88</strain>
    </source>
</reference>
<evidence type="ECO:0000256" key="8">
    <source>
        <dbReference type="ARBA" id="ARBA00022806"/>
    </source>
</evidence>
<dbReference type="SMART" id="SM00490">
    <property type="entry name" value="HELICc"/>
    <property type="match status" value="1"/>
</dbReference>
<keyword evidence="6 13" id="KW-0812">Transmembrane</keyword>
<evidence type="ECO:0000259" key="16">
    <source>
        <dbReference type="PROSITE" id="PS51194"/>
    </source>
</evidence>
<dbReference type="Pfam" id="PF25140">
    <property type="entry name" value="PGAP1_TMD"/>
    <property type="match status" value="1"/>
</dbReference>
<evidence type="ECO:0000256" key="14">
    <source>
        <dbReference type="SAM" id="MobiDB-lite"/>
    </source>
</evidence>
<evidence type="ECO:0000313" key="18">
    <source>
        <dbReference type="Proteomes" id="UP000008142"/>
    </source>
</evidence>
<dbReference type="SUPFAM" id="SSF52540">
    <property type="entry name" value="P-loop containing nucleoside triphosphate hydrolases"/>
    <property type="match status" value="1"/>
</dbReference>
<feature type="transmembrane region" description="Helical" evidence="13">
    <location>
        <begin position="1642"/>
        <end position="1662"/>
    </location>
</feature>
<dbReference type="Gene3D" id="3.40.50.300">
    <property type="entry name" value="P-loop containing nucleotide triphosphate hydrolases"/>
    <property type="match status" value="2"/>
</dbReference>
<sequence length="1690" mass="188648">MRWLTKCIREFKCAAIYRNSILSHRFISSAVAVAATPTKSHSPGSLLSDFHLRSYQEECIQSVLSYLEKGHKRLGVSLATGSGKTVIFTQLIDRIPPRDEVANRTLIIVHRKELVEQAAKHCMLAYPGKTIEIEMGKSHATGTAEITVASIRSLLSKGRIEKFDPERYKLILVDEAHHIVAPSYKEVLGYFGLNEVSDGSPALVGVSATFSRFDGLKLGAAIDHIVYHKDYIDMIGEKWLADAVFTTVNSKADLSKVSNGPNGDFQTGQLSAAVNTDTVNDITVRAWLSRASERKSTLVFGVNIEHVRCLTEAFRRFGVDARYITSQTPKDIRTDELEAFRNQEYPVLVNCGLFTEGTDIPNIDCVLLARPTRSKNLLIQMIGRGLRLYPGKKNCHIIDMVASLGTGITSTPTLFGLHPDEGLDEAKMEDIEKLKNRESYSFKSKSKFSAISADKVAVDFTDYDSVHDLLRDTSGERHIRSLSQNAWVSVAPDRYVLNAPPGRITIIKDDSGLYSVSHVRALSPNLHSKSPFSRPREIASSLEFAQAVHAADTLANRIFVPVFIAKWQPWRKKYASLGQVAFLNKHLPFDNQIKPGEITKGEAADMITKVKHGAKGQFKNIVAIKRRLGREKAKESELEELRRRKYTSSLLRYVSAHNAVLVEMRLSGSHKPHQSHTYLDAAPARRHGPEIDNDTGYLFVPQLSQQQATDLYSGEEANPSPFSTRGFAGDTRQTTPSNSTNRQENAMSFESQIFSPIINNSMEGHKLRRSRPRNLWSCSLLTISLTVLSAISLYGIIHSYMTRQIDPQGCKTPRMMPTYIQLIGFDTEHTRFASKYRLYLYRERTVDEYSEQDIGLRGVPVLFLPGNAGSYRQGRSLASEASLYFQDAISHDQEKLDAGTRSLDFFMADFNEDMAAFHGQTLLDQAEYVNEALAYILSLYHDPRRSGRDPNLPDPSSVILIGHSMGGIVARTVLTMSNYQANSVNTIITMSTPHARPPVSFDRDVVRTYKQINDYWREAYSQRWANNNPLWHVTLISIAGGGGDSIVPSDYTSLSSLVPETHGFTVFTSTIPNVWTGMDHLSIAWCDSFRKVIIRSLFDMVDVRRSSQTKQRAERMSVFKKWYLTGMEAISERSLPQKDPSTLLTLEDNTNSILPQGQRLVLRGFGNRQLPEAHLLPIPPQGASGKKFTLLTDQLLDSPGGNGKLEVLFCSVFPLRAGHSAALLSSNMDLSGGSAGSTRLACKSAMEDAINLPASTRSSKFAFDDALPFSYLQYNLEDLMEHQFVAVIDKAAKRSSGWLVAEFSDSSDALIQTKVGLGRLLATGLDIRLPAERPMLTEVKIPALHSSLLAYKLRVGKQPCGEHAELFTPLLRQYISEPHESKYFVNVKEADINLHGVAPYMPPHLRDRSAMRGISFQLWSDPSCNASTELSLRVDIIGSMGKLAMRYRTVFAALPLLVTALVLRKQFQIHDTTDWRSNSTESAINFTRNDLLLGSQDSFFWFLVPLFGLISIGLCVVVNYVVMALIYGLATIRSVLKSNSQYNFYNYVHSIFILMLWILPVNVPVFAVWVHNLAVHWWTPFSSHHNVLSIMPFILLVETLTNGNMIPRITSRLRHVTSALFIILAVYAALYGVTYAYLLHHIANIVTAWLVGVHFASSGFLFRSLNQAFEGSSFGEDGPPGTNGNIKKLP</sequence>
<evidence type="ECO:0000313" key="17">
    <source>
        <dbReference type="EMBL" id="EGC46578.1"/>
    </source>
</evidence>
<keyword evidence="10 13" id="KW-0653">Protein transport</keyword>
<protein>
    <recommendedName>
        <fullName evidence="4 13">GPI inositol-deacylase</fullName>
        <ecNumber evidence="13">3.1.-.-</ecNumber>
    </recommendedName>
</protein>
<organism evidence="18">
    <name type="scientific">Ajellomyces capsulatus (strain H88)</name>
    <name type="common">Darling's disease fungus</name>
    <name type="synonym">Histoplasma capsulatum</name>
    <dbReference type="NCBI Taxonomy" id="544711"/>
    <lineage>
        <taxon>Eukaryota</taxon>
        <taxon>Fungi</taxon>
        <taxon>Dikarya</taxon>
        <taxon>Ascomycota</taxon>
        <taxon>Pezizomycotina</taxon>
        <taxon>Eurotiomycetes</taxon>
        <taxon>Eurotiomycetidae</taxon>
        <taxon>Onygenales</taxon>
        <taxon>Ajellomycetaceae</taxon>
        <taxon>Histoplasma</taxon>
    </lineage>
</organism>
<dbReference type="VEuPathDB" id="FungiDB:I7I53_05610"/>
<dbReference type="GO" id="GO:0006888">
    <property type="term" value="P:endoplasmic reticulum to Golgi vesicle-mediated transport"/>
    <property type="evidence" value="ECO:0007669"/>
    <property type="project" value="TreeGrafter"/>
</dbReference>
<dbReference type="GO" id="GO:0015031">
    <property type="term" value="P:protein transport"/>
    <property type="evidence" value="ECO:0007669"/>
    <property type="project" value="UniProtKB-KW"/>
</dbReference>
<feature type="domain" description="Helicase ATP-binding" evidence="15">
    <location>
        <begin position="65"/>
        <end position="228"/>
    </location>
</feature>
<dbReference type="InterPro" id="IPR039529">
    <property type="entry name" value="PGAP1/BST1"/>
</dbReference>
<gene>
    <name evidence="17" type="ORF">HCEG_05793</name>
</gene>
<name>F0UJI7_AJEC8</name>
<dbReference type="SMART" id="SM00487">
    <property type="entry name" value="DEXDc"/>
    <property type="match status" value="1"/>
</dbReference>
<comment type="caution">
    <text evidence="13">Lacks conserved residue(s) required for the propagation of feature annotation.</text>
</comment>
<dbReference type="GO" id="GO:0003677">
    <property type="term" value="F:DNA binding"/>
    <property type="evidence" value="ECO:0007669"/>
    <property type="project" value="InterPro"/>
</dbReference>
<dbReference type="Proteomes" id="UP000008142">
    <property type="component" value="Unassembled WGS sequence"/>
</dbReference>
<dbReference type="CDD" id="cd18799">
    <property type="entry name" value="SF2_C_EcoAI-like"/>
    <property type="match status" value="1"/>
</dbReference>
<keyword evidence="9 13" id="KW-0256">Endoplasmic reticulum</keyword>
<dbReference type="PANTHER" id="PTHR15495:SF7">
    <property type="entry name" value="GPI INOSITOL-DEACYLASE"/>
    <property type="match status" value="1"/>
</dbReference>
<keyword evidence="8" id="KW-0547">Nucleotide-binding</keyword>
<keyword evidence="11 13" id="KW-1133">Transmembrane helix</keyword>
<dbReference type="GO" id="GO:0050185">
    <property type="term" value="F:phosphatidylinositol deacylase activity"/>
    <property type="evidence" value="ECO:0007669"/>
    <property type="project" value="TreeGrafter"/>
</dbReference>
<dbReference type="EMBL" id="DS990639">
    <property type="protein sequence ID" value="EGC46578.1"/>
    <property type="molecule type" value="Genomic_DNA"/>
</dbReference>
<dbReference type="FunFam" id="3.40.50.1820:FF:000056">
    <property type="entry name" value="GPI inositol-deacylase"/>
    <property type="match status" value="1"/>
</dbReference>
<feature type="transmembrane region" description="Helical" evidence="13">
    <location>
        <begin position="1544"/>
        <end position="1567"/>
    </location>
</feature>
<dbReference type="InterPro" id="IPR014001">
    <property type="entry name" value="Helicase_ATP-bd"/>
</dbReference>
<feature type="region of interest" description="Disordered" evidence="14">
    <location>
        <begin position="670"/>
        <end position="691"/>
    </location>
</feature>
<evidence type="ECO:0000256" key="5">
    <source>
        <dbReference type="ARBA" id="ARBA00022448"/>
    </source>
</evidence>
<dbReference type="InterPro" id="IPR027417">
    <property type="entry name" value="P-loop_NTPase"/>
</dbReference>
<dbReference type="Pfam" id="PF00271">
    <property type="entry name" value="Helicase_C"/>
    <property type="match status" value="1"/>
</dbReference>
<evidence type="ECO:0000256" key="11">
    <source>
        <dbReference type="ARBA" id="ARBA00022989"/>
    </source>
</evidence>
<dbReference type="Pfam" id="PF25141">
    <property type="entry name" value="PGAP1_2nd"/>
    <property type="match status" value="1"/>
</dbReference>
<evidence type="ECO:0000256" key="1">
    <source>
        <dbReference type="ARBA" id="ARBA00003496"/>
    </source>
</evidence>
<feature type="transmembrane region" description="Helical" evidence="13">
    <location>
        <begin position="1618"/>
        <end position="1636"/>
    </location>
</feature>
<dbReference type="GO" id="GO:0006505">
    <property type="term" value="P:GPI anchor metabolic process"/>
    <property type="evidence" value="ECO:0007669"/>
    <property type="project" value="TreeGrafter"/>
</dbReference>
<evidence type="ECO:0000256" key="12">
    <source>
        <dbReference type="ARBA" id="ARBA00023136"/>
    </source>
</evidence>
<dbReference type="InterPro" id="IPR056824">
    <property type="entry name" value="PGAP1_TMD"/>
</dbReference>
<evidence type="ECO:0000256" key="7">
    <source>
        <dbReference type="ARBA" id="ARBA00022801"/>
    </source>
</evidence>
<dbReference type="VEuPathDB" id="FungiDB:I7I53_05609"/>
<dbReference type="InterPro" id="IPR012908">
    <property type="entry name" value="PGAP1-ab_dom-like"/>
</dbReference>
<dbReference type="Pfam" id="PF07819">
    <property type="entry name" value="PGAP1"/>
    <property type="match status" value="1"/>
</dbReference>
<dbReference type="PANTHER" id="PTHR15495">
    <property type="entry name" value="NEGATIVE REGULATOR OF VESICLE FORMATION-RELATED"/>
    <property type="match status" value="1"/>
</dbReference>
<dbReference type="InterPro" id="IPR029058">
    <property type="entry name" value="AB_hydrolase_fold"/>
</dbReference>
<dbReference type="HOGENOM" id="CLU_002999_0_0_1"/>
<dbReference type="PROSITE" id="PS51194">
    <property type="entry name" value="HELICASE_CTER"/>
    <property type="match status" value="1"/>
</dbReference>
<dbReference type="PROSITE" id="PS51192">
    <property type="entry name" value="HELICASE_ATP_BIND_1"/>
    <property type="match status" value="1"/>
</dbReference>
<dbReference type="GO" id="GO:0005789">
    <property type="term" value="C:endoplasmic reticulum membrane"/>
    <property type="evidence" value="ECO:0007669"/>
    <property type="project" value="UniProtKB-SubCell"/>
</dbReference>
<comment type="similarity">
    <text evidence="3 13">Belongs to the GPI inositol-deacylase family.</text>
</comment>
<keyword evidence="12 13" id="KW-0472">Membrane</keyword>
<dbReference type="OMA" id="IHDTTDW"/>
<dbReference type="SUPFAM" id="SSF53474">
    <property type="entry name" value="alpha/beta-Hydrolases"/>
    <property type="match status" value="1"/>
</dbReference>
<feature type="region of interest" description="Disordered" evidence="14">
    <location>
        <begin position="710"/>
        <end position="746"/>
    </location>
</feature>
<proteinExistence type="inferred from homology"/>
<feature type="transmembrane region" description="Helical" evidence="13">
    <location>
        <begin position="1587"/>
        <end position="1606"/>
    </location>
</feature>
<evidence type="ECO:0000259" key="15">
    <source>
        <dbReference type="PROSITE" id="PS51192"/>
    </source>
</evidence>
<feature type="transmembrane region" description="Helical" evidence="13">
    <location>
        <begin position="1499"/>
        <end position="1532"/>
    </location>
</feature>
<feature type="domain" description="Helicase C-terminal" evidence="16">
    <location>
        <begin position="283"/>
        <end position="439"/>
    </location>
</feature>
<evidence type="ECO:0000256" key="10">
    <source>
        <dbReference type="ARBA" id="ARBA00022927"/>
    </source>
</evidence>
<keyword evidence="5 13" id="KW-0813">Transport</keyword>
<dbReference type="OrthoDB" id="348976at2759"/>
<dbReference type="STRING" id="544711.F0UJI7"/>
<evidence type="ECO:0000256" key="2">
    <source>
        <dbReference type="ARBA" id="ARBA00004477"/>
    </source>
</evidence>
<evidence type="ECO:0000256" key="6">
    <source>
        <dbReference type="ARBA" id="ARBA00022692"/>
    </source>
</evidence>
<dbReference type="GO" id="GO:0005524">
    <property type="term" value="F:ATP binding"/>
    <property type="evidence" value="ECO:0007669"/>
    <property type="project" value="InterPro"/>
</dbReference>
<dbReference type="CDD" id="cd18032">
    <property type="entry name" value="DEXHc_RE_I_III_res"/>
    <property type="match status" value="1"/>
</dbReference>
<comment type="function">
    <text evidence="1 13">Involved in inositol deacylation of GPI-anchored proteins which plays important roles in the quality control and ER-associated degradation of GPI-anchored proteins.</text>
</comment>